<dbReference type="EMBL" id="CP000157">
    <property type="protein sequence ID" value="ABC63935.1"/>
    <property type="molecule type" value="Genomic_DNA"/>
</dbReference>
<evidence type="ECO:0000256" key="7">
    <source>
        <dbReference type="SAM" id="Phobius"/>
    </source>
</evidence>
<keyword evidence="5 7" id="KW-1133">Transmembrane helix</keyword>
<gene>
    <name evidence="9" type="ordered locus">ELI_09215</name>
</gene>
<protein>
    <recommendedName>
        <fullName evidence="8">YetF C-terminal domain-containing protein</fullName>
    </recommendedName>
</protein>
<dbReference type="InterPro" id="IPR007353">
    <property type="entry name" value="DUF421"/>
</dbReference>
<dbReference type="AlphaFoldDB" id="Q2N8Q6"/>
<dbReference type="KEGG" id="eli:ELI_09215"/>
<dbReference type="RefSeq" id="WP_011414763.1">
    <property type="nucleotide sequence ID" value="NC_007722.1"/>
</dbReference>
<dbReference type="GO" id="GO:0005886">
    <property type="term" value="C:plasma membrane"/>
    <property type="evidence" value="ECO:0007669"/>
    <property type="project" value="UniProtKB-SubCell"/>
</dbReference>
<evidence type="ECO:0000256" key="5">
    <source>
        <dbReference type="ARBA" id="ARBA00022989"/>
    </source>
</evidence>
<dbReference type="OrthoDB" id="9793799at2"/>
<dbReference type="Proteomes" id="UP000008808">
    <property type="component" value="Chromosome"/>
</dbReference>
<evidence type="ECO:0000256" key="2">
    <source>
        <dbReference type="ARBA" id="ARBA00006448"/>
    </source>
</evidence>
<dbReference type="PANTHER" id="PTHR34582:SF6">
    <property type="entry name" value="UPF0702 TRANSMEMBRANE PROTEIN YCAP"/>
    <property type="match status" value="1"/>
</dbReference>
<evidence type="ECO:0000256" key="6">
    <source>
        <dbReference type="ARBA" id="ARBA00023136"/>
    </source>
</evidence>
<evidence type="ECO:0000256" key="4">
    <source>
        <dbReference type="ARBA" id="ARBA00022692"/>
    </source>
</evidence>
<keyword evidence="10" id="KW-1185">Reference proteome</keyword>
<dbReference type="HOGENOM" id="CLU_077149_3_3_5"/>
<keyword evidence="4 7" id="KW-0812">Transmembrane</keyword>
<keyword evidence="3" id="KW-1003">Cell membrane</keyword>
<organism evidence="9 10">
    <name type="scientific">Erythrobacter litoralis (strain HTCC2594)</name>
    <dbReference type="NCBI Taxonomy" id="314225"/>
    <lineage>
        <taxon>Bacteria</taxon>
        <taxon>Pseudomonadati</taxon>
        <taxon>Pseudomonadota</taxon>
        <taxon>Alphaproteobacteria</taxon>
        <taxon>Sphingomonadales</taxon>
        <taxon>Erythrobacteraceae</taxon>
        <taxon>Erythrobacter/Porphyrobacter group</taxon>
        <taxon>Erythrobacter</taxon>
    </lineage>
</organism>
<dbReference type="PANTHER" id="PTHR34582">
    <property type="entry name" value="UPF0702 TRANSMEMBRANE PROTEIN YCAP"/>
    <property type="match status" value="1"/>
</dbReference>
<comment type="similarity">
    <text evidence="2">Belongs to the UPF0702 family.</text>
</comment>
<dbReference type="Gene3D" id="3.30.240.20">
    <property type="entry name" value="bsu07140 like domains"/>
    <property type="match status" value="1"/>
</dbReference>
<comment type="subcellular location">
    <subcellularLocation>
        <location evidence="1">Cell membrane</location>
        <topology evidence="1">Multi-pass membrane protein</topology>
    </subcellularLocation>
</comment>
<dbReference type="Pfam" id="PF04239">
    <property type="entry name" value="DUF421"/>
    <property type="match status" value="1"/>
</dbReference>
<keyword evidence="6 7" id="KW-0472">Membrane</keyword>
<evidence type="ECO:0000256" key="1">
    <source>
        <dbReference type="ARBA" id="ARBA00004651"/>
    </source>
</evidence>
<accession>Q2N8Q6</accession>
<evidence type="ECO:0000256" key="3">
    <source>
        <dbReference type="ARBA" id="ARBA00022475"/>
    </source>
</evidence>
<dbReference type="STRING" id="314225.ELI_09215"/>
<evidence type="ECO:0000313" key="10">
    <source>
        <dbReference type="Proteomes" id="UP000008808"/>
    </source>
</evidence>
<dbReference type="InterPro" id="IPR023090">
    <property type="entry name" value="UPF0702_alpha/beta_dom_sf"/>
</dbReference>
<name>Q2N8Q6_ERYLH</name>
<reference evidence="10" key="1">
    <citation type="journal article" date="2009" name="J. Bacteriol.">
        <title>Complete genome sequence of Erythrobacter litoralis HTCC2594.</title>
        <authorList>
            <person name="Oh H.M."/>
            <person name="Giovannoni S.J."/>
            <person name="Ferriera S."/>
            <person name="Johnson J."/>
            <person name="Cho J.C."/>
        </authorList>
    </citation>
    <scope>NUCLEOTIDE SEQUENCE [LARGE SCALE GENOMIC DNA]</scope>
    <source>
        <strain evidence="10">HTCC2594</strain>
    </source>
</reference>
<sequence>MFTDATWLDVFLRGFLLSGIGLVYVVFLVRMIGLRSFSKMTNFDFVMTVASGSLLAGAAQATDWAGFAQAMIAMTGLFTAQLALSRWRKNSDWFEQLMQNDAVLLMRNGEFCEKAMKEERVAKSDVIAKLREANVLELSKVRAVVLETTGDVSVMHGDVLEDVIIENVRSVD</sequence>
<feature type="domain" description="YetF C-terminal" evidence="8">
    <location>
        <begin position="90"/>
        <end position="156"/>
    </location>
</feature>
<feature type="transmembrane region" description="Helical" evidence="7">
    <location>
        <begin position="41"/>
        <end position="58"/>
    </location>
</feature>
<evidence type="ECO:0000313" key="9">
    <source>
        <dbReference type="EMBL" id="ABC63935.1"/>
    </source>
</evidence>
<proteinExistence type="inferred from homology"/>
<dbReference type="eggNOG" id="COG2323">
    <property type="taxonomic scope" value="Bacteria"/>
</dbReference>
<feature type="transmembrane region" description="Helical" evidence="7">
    <location>
        <begin position="12"/>
        <end position="29"/>
    </location>
</feature>
<evidence type="ECO:0000259" key="8">
    <source>
        <dbReference type="Pfam" id="PF04239"/>
    </source>
</evidence>